<keyword evidence="4" id="KW-0496">Mitochondrion</keyword>
<accession>A0A9P7AYV0</accession>
<dbReference type="Pfam" id="PF07961">
    <property type="entry name" value="MBA1"/>
    <property type="match status" value="1"/>
</dbReference>
<keyword evidence="2" id="KW-0809">Transit peptide</keyword>
<keyword evidence="5" id="KW-0687">Ribonucleoprotein</keyword>
<dbReference type="GO" id="GO:1990904">
    <property type="term" value="C:ribonucleoprotein complex"/>
    <property type="evidence" value="ECO:0007669"/>
    <property type="project" value="UniProtKB-KW"/>
</dbReference>
<dbReference type="SUPFAM" id="SSF54427">
    <property type="entry name" value="NTF2-like"/>
    <property type="match status" value="1"/>
</dbReference>
<reference evidence="10" key="1">
    <citation type="submission" date="2019-07" db="EMBL/GenBank/DDBJ databases">
        <title>Hyphodiscus hymeniophilus genome sequencing and assembly.</title>
        <authorList>
            <person name="Kramer G."/>
            <person name="Nodwell J."/>
        </authorList>
    </citation>
    <scope>NUCLEOTIDE SEQUENCE</scope>
    <source>
        <strain evidence="10">ATCC 34498</strain>
    </source>
</reference>
<evidence type="ECO:0000313" key="10">
    <source>
        <dbReference type="EMBL" id="KAG0650577.1"/>
    </source>
</evidence>
<evidence type="ECO:0000256" key="6">
    <source>
        <dbReference type="ARBA" id="ARBA00038073"/>
    </source>
</evidence>
<dbReference type="GO" id="GO:0005743">
    <property type="term" value="C:mitochondrial inner membrane"/>
    <property type="evidence" value="ECO:0007669"/>
    <property type="project" value="InterPro"/>
</dbReference>
<sequence>MVKWSSPKAGKRWYNRSYTISRRSMRPIAMGLHTEMYSAFARGNVNALKAKCTEGIFESFRARIAGRKKGEVLKWELLKYNGSPKVVADRGALIPGMDGMAIRQAVVRIASKQRLTKEVGGKVVEGSEKSKDVLEYVVVQQKVHRWQVEGWKLWGTTKESTLEDVEEWKRRALSGHMTPLRSPDILTIDAI</sequence>
<keyword evidence="10" id="KW-0675">Receptor</keyword>
<dbReference type="Gene3D" id="3.10.450.240">
    <property type="match status" value="1"/>
</dbReference>
<dbReference type="InterPro" id="IPR051975">
    <property type="entry name" value="mtLSU_mL45"/>
</dbReference>
<keyword evidence="11" id="KW-1185">Reference proteome</keyword>
<evidence type="ECO:0000256" key="5">
    <source>
        <dbReference type="ARBA" id="ARBA00023274"/>
    </source>
</evidence>
<evidence type="ECO:0000313" key="11">
    <source>
        <dbReference type="Proteomes" id="UP000785200"/>
    </source>
</evidence>
<evidence type="ECO:0000259" key="9">
    <source>
        <dbReference type="SMART" id="SM00978"/>
    </source>
</evidence>
<name>A0A9P7AYV0_9HELO</name>
<proteinExistence type="inferred from homology"/>
<dbReference type="AlphaFoldDB" id="A0A9P7AYV0"/>
<feature type="domain" description="Tim44-like" evidence="9">
    <location>
        <begin position="6"/>
        <end position="158"/>
    </location>
</feature>
<dbReference type="InterPro" id="IPR007379">
    <property type="entry name" value="Tim44-like_dom"/>
</dbReference>
<evidence type="ECO:0000256" key="7">
    <source>
        <dbReference type="ARBA" id="ARBA00039448"/>
    </source>
</evidence>
<protein>
    <recommendedName>
        <fullName evidence="7">Large ribosomal subunit protein mL45</fullName>
    </recommendedName>
    <alternativeName>
        <fullName evidence="8">39S ribosomal protein L45, mitochondrial</fullName>
    </alternativeName>
</protein>
<dbReference type="PANTHER" id="PTHR28554:SF1">
    <property type="entry name" value="LARGE RIBOSOMAL SUBUNIT PROTEIN ML45"/>
    <property type="match status" value="1"/>
</dbReference>
<dbReference type="SMART" id="SM00978">
    <property type="entry name" value="Tim44"/>
    <property type="match status" value="1"/>
</dbReference>
<dbReference type="GO" id="GO:0032979">
    <property type="term" value="P:protein insertion into mitochondrial inner membrane from matrix"/>
    <property type="evidence" value="ECO:0007669"/>
    <property type="project" value="InterPro"/>
</dbReference>
<evidence type="ECO:0000256" key="8">
    <source>
        <dbReference type="ARBA" id="ARBA00043031"/>
    </source>
</evidence>
<evidence type="ECO:0000256" key="2">
    <source>
        <dbReference type="ARBA" id="ARBA00022946"/>
    </source>
</evidence>
<evidence type="ECO:0000256" key="4">
    <source>
        <dbReference type="ARBA" id="ARBA00023128"/>
    </source>
</evidence>
<comment type="similarity">
    <text evidence="6">Belongs to the mitochondrion-specific ribosomal protein mL45 family.</text>
</comment>
<gene>
    <name evidence="10" type="ORF">D0Z07_3203</name>
</gene>
<evidence type="ECO:0000256" key="1">
    <source>
        <dbReference type="ARBA" id="ARBA00004173"/>
    </source>
</evidence>
<dbReference type="EMBL" id="VNKQ01000006">
    <property type="protein sequence ID" value="KAG0650577.1"/>
    <property type="molecule type" value="Genomic_DNA"/>
</dbReference>
<evidence type="ECO:0000256" key="3">
    <source>
        <dbReference type="ARBA" id="ARBA00022980"/>
    </source>
</evidence>
<dbReference type="InterPro" id="IPR032710">
    <property type="entry name" value="NTF2-like_dom_sf"/>
</dbReference>
<dbReference type="Proteomes" id="UP000785200">
    <property type="component" value="Unassembled WGS sequence"/>
</dbReference>
<dbReference type="InterPro" id="IPR024621">
    <property type="entry name" value="Mba1"/>
</dbReference>
<comment type="caution">
    <text evidence="10">The sequence shown here is derived from an EMBL/GenBank/DDBJ whole genome shotgun (WGS) entry which is preliminary data.</text>
</comment>
<dbReference type="GO" id="GO:0005840">
    <property type="term" value="C:ribosome"/>
    <property type="evidence" value="ECO:0007669"/>
    <property type="project" value="UniProtKB-KW"/>
</dbReference>
<dbReference type="OrthoDB" id="19619at2759"/>
<comment type="subcellular location">
    <subcellularLocation>
        <location evidence="1">Mitochondrion</location>
    </subcellularLocation>
</comment>
<keyword evidence="3" id="KW-0689">Ribosomal protein</keyword>
<dbReference type="PANTHER" id="PTHR28554">
    <property type="entry name" value="39S RIBOSOMAL PROTEIN L45, MITOCHONDRIAL"/>
    <property type="match status" value="1"/>
</dbReference>
<organism evidence="10 11">
    <name type="scientific">Hyphodiscus hymeniophilus</name>
    <dbReference type="NCBI Taxonomy" id="353542"/>
    <lineage>
        <taxon>Eukaryota</taxon>
        <taxon>Fungi</taxon>
        <taxon>Dikarya</taxon>
        <taxon>Ascomycota</taxon>
        <taxon>Pezizomycotina</taxon>
        <taxon>Leotiomycetes</taxon>
        <taxon>Helotiales</taxon>
        <taxon>Hyphodiscaceae</taxon>
        <taxon>Hyphodiscus</taxon>
    </lineage>
</organism>